<dbReference type="InterPro" id="IPR035069">
    <property type="entry name" value="TTHA1013/TTHA0281-like"/>
</dbReference>
<comment type="caution">
    <text evidence="2">The sequence shown here is derived from an EMBL/GenBank/DDBJ whole genome shotgun (WGS) entry which is preliminary data.</text>
</comment>
<dbReference type="Gene3D" id="3.30.160.250">
    <property type="match status" value="1"/>
</dbReference>
<keyword evidence="3" id="KW-1185">Reference proteome</keyword>
<name>A0ABU7SWF0_9LACO</name>
<proteinExistence type="predicted"/>
<sequence length="172" mass="18971">MTDKFIAYPAIFHPTHNARDLYLVKFPDLPHTFTEGYGLADAYMMASDVLAEMNYNQKDLPEPSNPRTFKLENEDFTAVVSANLSAKKRQLRRHVRKNVTIPADLAAWAEAADINLSAALAEALAEKHARMNDKSSPNNATSLNWLAHAASNKLSTDSVHAQKSVEVAGSSF</sequence>
<organism evidence="2 3">
    <name type="scientific">Schleiferilactobacillus harbinensis</name>
    <dbReference type="NCBI Taxonomy" id="304207"/>
    <lineage>
        <taxon>Bacteria</taxon>
        <taxon>Bacillati</taxon>
        <taxon>Bacillota</taxon>
        <taxon>Bacilli</taxon>
        <taxon>Lactobacillales</taxon>
        <taxon>Lactobacillaceae</taxon>
        <taxon>Schleiferilactobacillus</taxon>
    </lineage>
</organism>
<accession>A0ABU7SWF0</accession>
<dbReference type="InterPro" id="IPR009956">
    <property type="entry name" value="Post-segregation_anti-tox_CcdA"/>
</dbReference>
<evidence type="ECO:0000313" key="3">
    <source>
        <dbReference type="Proteomes" id="UP001330016"/>
    </source>
</evidence>
<dbReference type="Proteomes" id="UP001330016">
    <property type="component" value="Unassembled WGS sequence"/>
</dbReference>
<dbReference type="EMBL" id="JAQSGK010000003">
    <property type="protein sequence ID" value="MEE6714680.1"/>
    <property type="molecule type" value="Genomic_DNA"/>
</dbReference>
<evidence type="ECO:0000313" key="2">
    <source>
        <dbReference type="EMBL" id="MEE6714680.1"/>
    </source>
</evidence>
<evidence type="ECO:0000256" key="1">
    <source>
        <dbReference type="ARBA" id="ARBA00022649"/>
    </source>
</evidence>
<reference evidence="2 3" key="1">
    <citation type="submission" date="2023-02" db="EMBL/GenBank/DDBJ databases">
        <title>The predominant lactic acid bacteria and yeasts involved in the spontaneous fermentation of millet during the production of the traditional porridge Hausa koko in Ghana.</title>
        <authorList>
            <person name="Atter A."/>
            <person name="Diaz M."/>
        </authorList>
    </citation>
    <scope>NUCLEOTIDE SEQUENCE [LARGE SCALE GENOMIC DNA]</scope>
    <source>
        <strain evidence="2 3">FI11640</strain>
    </source>
</reference>
<dbReference type="Pfam" id="PF07362">
    <property type="entry name" value="CcdA"/>
    <property type="match status" value="1"/>
</dbReference>
<keyword evidence="1" id="KW-1277">Toxin-antitoxin system</keyword>
<dbReference type="RefSeq" id="WP_331243174.1">
    <property type="nucleotide sequence ID" value="NZ_JAQSGJ010000003.1"/>
</dbReference>
<gene>
    <name evidence="2" type="ORF">PS435_02305</name>
</gene>
<protein>
    <submittedName>
        <fullName evidence="2">Type II toxin-antitoxin system HicB family antitoxin</fullName>
    </submittedName>
</protein>
<dbReference type="SUPFAM" id="SSF143100">
    <property type="entry name" value="TTHA1013/TTHA0281-like"/>
    <property type="match status" value="1"/>
</dbReference>